<sequence>MSTVTSSRLGRLLGYDGVIATLLLGAFRYFLVSLSFVACVVPMLAFQALVGWQATHIALWFGAAAVLPVAPALHGLIRAAAALLDSEPHVARIFWRGFADAVRHRWGSALALSAAVLVLGYDIALLGADAGVLLGAAAVAAVVASIVVAAGFLADSPLRGAAFALAAARIVLQRPHLALVWLLLAALAALATSLPVIGAVAWMSMPALAAVAATICTRTLGFATARERVGA</sequence>
<dbReference type="Proteomes" id="UP000703720">
    <property type="component" value="Unassembled WGS sequence"/>
</dbReference>
<feature type="transmembrane region" description="Helical" evidence="1">
    <location>
        <begin position="105"/>
        <end position="126"/>
    </location>
</feature>
<protein>
    <recommendedName>
        <fullName evidence="4">DUF624 domain-containing protein</fullName>
    </recommendedName>
</protein>
<keyword evidence="1" id="KW-0812">Transmembrane</keyword>
<evidence type="ECO:0000256" key="1">
    <source>
        <dbReference type="SAM" id="Phobius"/>
    </source>
</evidence>
<feature type="transmembrane region" description="Helical" evidence="1">
    <location>
        <begin position="207"/>
        <end position="225"/>
    </location>
</feature>
<reference evidence="2 3" key="1">
    <citation type="submission" date="2021-03" db="EMBL/GenBank/DDBJ databases">
        <title>Sequencing the genomes of 1000 actinobacteria strains.</title>
        <authorList>
            <person name="Klenk H.-P."/>
        </authorList>
    </citation>
    <scope>NUCLEOTIDE SEQUENCE [LARGE SCALE GENOMIC DNA]</scope>
    <source>
        <strain evidence="2 3">DSM 13468</strain>
    </source>
</reference>
<proteinExistence type="predicted"/>
<dbReference type="EMBL" id="JAGIOA010000001">
    <property type="protein sequence ID" value="MBP2376797.1"/>
    <property type="molecule type" value="Genomic_DNA"/>
</dbReference>
<dbReference type="RefSeq" id="WP_210096232.1">
    <property type="nucleotide sequence ID" value="NZ_BAAAIO010000001.1"/>
</dbReference>
<keyword evidence="3" id="KW-1185">Reference proteome</keyword>
<name>A0ABS4WKS9_9MICO</name>
<organism evidence="2 3">
    <name type="scientific">Microbacterium phyllosphaerae</name>
    <dbReference type="NCBI Taxonomy" id="124798"/>
    <lineage>
        <taxon>Bacteria</taxon>
        <taxon>Bacillati</taxon>
        <taxon>Actinomycetota</taxon>
        <taxon>Actinomycetes</taxon>
        <taxon>Micrococcales</taxon>
        <taxon>Microbacteriaceae</taxon>
        <taxon>Microbacterium</taxon>
    </lineage>
</organism>
<gene>
    <name evidence="2" type="ORF">JOF42_000292</name>
</gene>
<feature type="transmembrane region" description="Helical" evidence="1">
    <location>
        <begin position="175"/>
        <end position="201"/>
    </location>
</feature>
<evidence type="ECO:0000313" key="2">
    <source>
        <dbReference type="EMBL" id="MBP2376797.1"/>
    </source>
</evidence>
<feature type="transmembrane region" description="Helical" evidence="1">
    <location>
        <begin position="132"/>
        <end position="154"/>
    </location>
</feature>
<keyword evidence="1" id="KW-0472">Membrane</keyword>
<comment type="caution">
    <text evidence="2">The sequence shown here is derived from an EMBL/GenBank/DDBJ whole genome shotgun (WGS) entry which is preliminary data.</text>
</comment>
<accession>A0ABS4WKS9</accession>
<evidence type="ECO:0008006" key="4">
    <source>
        <dbReference type="Google" id="ProtNLM"/>
    </source>
</evidence>
<keyword evidence="1" id="KW-1133">Transmembrane helix</keyword>
<evidence type="ECO:0000313" key="3">
    <source>
        <dbReference type="Proteomes" id="UP000703720"/>
    </source>
</evidence>
<feature type="transmembrane region" description="Helical" evidence="1">
    <location>
        <begin position="12"/>
        <end position="45"/>
    </location>
</feature>
<feature type="transmembrane region" description="Helical" evidence="1">
    <location>
        <begin position="57"/>
        <end position="84"/>
    </location>
</feature>